<dbReference type="Gene3D" id="3.40.50.150">
    <property type="entry name" value="Vaccinia Virus protein VP39"/>
    <property type="match status" value="1"/>
</dbReference>
<accession>A0A1G5ISC6</accession>
<keyword evidence="2" id="KW-0808">Transferase</keyword>
<protein>
    <submittedName>
        <fullName evidence="2">Methyltransferase domain-containing protein</fullName>
    </submittedName>
</protein>
<dbReference type="Proteomes" id="UP000198538">
    <property type="component" value="Unassembled WGS sequence"/>
</dbReference>
<evidence type="ECO:0000259" key="1">
    <source>
        <dbReference type="Pfam" id="PF13847"/>
    </source>
</evidence>
<dbReference type="Gene3D" id="1.10.150.350">
    <property type="match status" value="1"/>
</dbReference>
<dbReference type="PANTHER" id="PTHR43861">
    <property type="entry name" value="TRANS-ACONITATE 2-METHYLTRANSFERASE-RELATED"/>
    <property type="match status" value="1"/>
</dbReference>
<dbReference type="RefSeq" id="WP_090920883.1">
    <property type="nucleotide sequence ID" value="NZ_FMVM01000009.1"/>
</dbReference>
<sequence>MSDYYWDNQIEYLRNTRWLYYNDDYLEFLVERVWKIKQAVHMIDYGCGFGYMGLKLLPLLPVGSRYTGVDQGSELIKHAKELYAHTTYQAEFIEGDIETVQFERAYDIAISHAFLLHMTEPRVILEKMIGSVVDGGRVICFEPHWIANMASYAIDGMEQSSIVHLGVLQKLYEQVAGESGKDGNIGMKIPTLLSQLGVRGVECRVSDRVNFLDQQMDEPDKHTLYNALKEEGLGALPGNREEAIAHLIGRGLTSEEAIHQYEAEERFAREFNEHTYMTYAPNMKITSGIVIG</sequence>
<organism evidence="2 3">
    <name type="scientific">Paenibacillus polysaccharolyticus</name>
    <dbReference type="NCBI Taxonomy" id="582692"/>
    <lineage>
        <taxon>Bacteria</taxon>
        <taxon>Bacillati</taxon>
        <taxon>Bacillota</taxon>
        <taxon>Bacilli</taxon>
        <taxon>Bacillales</taxon>
        <taxon>Paenibacillaceae</taxon>
        <taxon>Paenibacillus</taxon>
    </lineage>
</organism>
<reference evidence="3" key="1">
    <citation type="submission" date="2016-10" db="EMBL/GenBank/DDBJ databases">
        <authorList>
            <person name="Varghese N."/>
            <person name="Submissions S."/>
        </authorList>
    </citation>
    <scope>NUCLEOTIDE SEQUENCE [LARGE SCALE GENOMIC DNA]</scope>
    <source>
        <strain evidence="3">BL9</strain>
    </source>
</reference>
<dbReference type="Pfam" id="PF13847">
    <property type="entry name" value="Methyltransf_31"/>
    <property type="match status" value="1"/>
</dbReference>
<keyword evidence="3" id="KW-1185">Reference proteome</keyword>
<dbReference type="GO" id="GO:0032259">
    <property type="term" value="P:methylation"/>
    <property type="evidence" value="ECO:0007669"/>
    <property type="project" value="UniProtKB-KW"/>
</dbReference>
<gene>
    <name evidence="2" type="ORF">SAMN05720606_109137</name>
</gene>
<feature type="domain" description="Methyltransferase" evidence="1">
    <location>
        <begin position="37"/>
        <end position="143"/>
    </location>
</feature>
<dbReference type="EMBL" id="FMVM01000009">
    <property type="protein sequence ID" value="SCY78992.1"/>
    <property type="molecule type" value="Genomic_DNA"/>
</dbReference>
<dbReference type="InterPro" id="IPR025714">
    <property type="entry name" value="Methyltranfer_dom"/>
</dbReference>
<proteinExistence type="predicted"/>
<dbReference type="STRING" id="582692.SAMN05720606_109137"/>
<evidence type="ECO:0000313" key="2">
    <source>
        <dbReference type="EMBL" id="SCY78992.1"/>
    </source>
</evidence>
<dbReference type="AlphaFoldDB" id="A0A1G5ISC6"/>
<keyword evidence="2" id="KW-0489">Methyltransferase</keyword>
<dbReference type="InterPro" id="IPR029063">
    <property type="entry name" value="SAM-dependent_MTases_sf"/>
</dbReference>
<dbReference type="GO" id="GO:0008168">
    <property type="term" value="F:methyltransferase activity"/>
    <property type="evidence" value="ECO:0007669"/>
    <property type="project" value="UniProtKB-KW"/>
</dbReference>
<dbReference type="CDD" id="cd02440">
    <property type="entry name" value="AdoMet_MTases"/>
    <property type="match status" value="1"/>
</dbReference>
<name>A0A1G5ISC6_9BACL</name>
<evidence type="ECO:0000313" key="3">
    <source>
        <dbReference type="Proteomes" id="UP000198538"/>
    </source>
</evidence>
<dbReference type="SUPFAM" id="SSF53335">
    <property type="entry name" value="S-adenosyl-L-methionine-dependent methyltransferases"/>
    <property type="match status" value="1"/>
</dbReference>